<evidence type="ECO:0000259" key="5">
    <source>
        <dbReference type="Pfam" id="PF13193"/>
    </source>
</evidence>
<comment type="subcellular location">
    <subcellularLocation>
        <location evidence="1">Peroxisome</location>
    </subcellularLocation>
</comment>
<dbReference type="GO" id="GO:0005777">
    <property type="term" value="C:peroxisome"/>
    <property type="evidence" value="ECO:0007669"/>
    <property type="project" value="UniProtKB-SubCell"/>
</dbReference>
<dbReference type="OrthoDB" id="10253869at2759"/>
<accession>A0A0T6AWH4</accession>
<evidence type="ECO:0000259" key="4">
    <source>
        <dbReference type="Pfam" id="PF00501"/>
    </source>
</evidence>
<dbReference type="Pfam" id="PF13193">
    <property type="entry name" value="AMP-binding_C"/>
    <property type="match status" value="1"/>
</dbReference>
<feature type="domain" description="AMP-binding enzyme C-terminal" evidence="5">
    <location>
        <begin position="259"/>
        <end position="335"/>
    </location>
</feature>
<comment type="similarity">
    <text evidence="2">Belongs to the ATP-dependent AMP-binding enzyme family.</text>
</comment>
<dbReference type="InterPro" id="IPR025110">
    <property type="entry name" value="AMP-bd_C"/>
</dbReference>
<dbReference type="FunFam" id="3.30.300.30:FF:000007">
    <property type="entry name" value="4-coumarate--CoA ligase 2"/>
    <property type="match status" value="1"/>
</dbReference>
<evidence type="ECO:0000313" key="7">
    <source>
        <dbReference type="Proteomes" id="UP000051574"/>
    </source>
</evidence>
<comment type="caution">
    <text evidence="6">The sequence shown here is derived from an EMBL/GenBank/DDBJ whole genome shotgun (WGS) entry which is preliminary data.</text>
</comment>
<feature type="domain" description="AMP-dependent synthetase/ligase" evidence="4">
    <location>
        <begin position="1"/>
        <end position="209"/>
    </location>
</feature>
<keyword evidence="7" id="KW-1185">Reference proteome</keyword>
<dbReference type="EMBL" id="LJIG01022625">
    <property type="protein sequence ID" value="KRT79568.1"/>
    <property type="molecule type" value="Genomic_DNA"/>
</dbReference>
<gene>
    <name evidence="6" type="ORF">AMK59_7023</name>
</gene>
<dbReference type="GO" id="GO:0004467">
    <property type="term" value="F:long-chain fatty acid-CoA ligase activity"/>
    <property type="evidence" value="ECO:0007669"/>
    <property type="project" value="TreeGrafter"/>
</dbReference>
<dbReference type="Gene3D" id="3.40.50.980">
    <property type="match status" value="1"/>
</dbReference>
<dbReference type="AlphaFoldDB" id="A0A0T6AWH4"/>
<evidence type="ECO:0000256" key="3">
    <source>
        <dbReference type="ARBA" id="ARBA00023140"/>
    </source>
</evidence>
<dbReference type="SUPFAM" id="SSF56801">
    <property type="entry name" value="Acetyl-CoA synthetase-like"/>
    <property type="match status" value="1"/>
</dbReference>
<keyword evidence="3" id="KW-0576">Peroxisome</keyword>
<dbReference type="Gene3D" id="3.30.300.30">
    <property type="match status" value="1"/>
</dbReference>
<dbReference type="Pfam" id="PF00501">
    <property type="entry name" value="AMP-binding"/>
    <property type="match status" value="1"/>
</dbReference>
<proteinExistence type="inferred from homology"/>
<dbReference type="PANTHER" id="PTHR24096:SF422">
    <property type="entry name" value="BCDNA.GH02901"/>
    <property type="match status" value="1"/>
</dbReference>
<dbReference type="PANTHER" id="PTHR24096">
    <property type="entry name" value="LONG-CHAIN-FATTY-ACID--COA LIGASE"/>
    <property type="match status" value="1"/>
</dbReference>
<dbReference type="GO" id="GO:0046949">
    <property type="term" value="P:fatty-acyl-CoA biosynthetic process"/>
    <property type="evidence" value="ECO:0007669"/>
    <property type="project" value="TreeGrafter"/>
</dbReference>
<dbReference type="InterPro" id="IPR000873">
    <property type="entry name" value="AMP-dep_synth/lig_dom"/>
</dbReference>
<reference evidence="6 7" key="1">
    <citation type="submission" date="2015-09" db="EMBL/GenBank/DDBJ databases">
        <title>Draft genome of the scarab beetle Oryctes borbonicus.</title>
        <authorList>
            <person name="Meyer J.M."/>
            <person name="Markov G.V."/>
            <person name="Baskaran P."/>
            <person name="Herrmann M."/>
            <person name="Sommer R.J."/>
            <person name="Roedelsperger C."/>
        </authorList>
    </citation>
    <scope>NUCLEOTIDE SEQUENCE [LARGE SCALE GENOMIC DNA]</scope>
    <source>
        <strain evidence="6">OB123</strain>
        <tissue evidence="6">Whole animal</tissue>
    </source>
</reference>
<evidence type="ECO:0000256" key="2">
    <source>
        <dbReference type="ARBA" id="ARBA00006432"/>
    </source>
</evidence>
<evidence type="ECO:0000256" key="1">
    <source>
        <dbReference type="ARBA" id="ARBA00004275"/>
    </source>
</evidence>
<dbReference type="Gene3D" id="2.30.38.10">
    <property type="entry name" value="Luciferase, Domain 3"/>
    <property type="match status" value="1"/>
</dbReference>
<name>A0A0T6AWH4_9SCAR</name>
<dbReference type="InterPro" id="IPR045851">
    <property type="entry name" value="AMP-bd_C_sf"/>
</dbReference>
<evidence type="ECO:0000313" key="6">
    <source>
        <dbReference type="EMBL" id="KRT79568.1"/>
    </source>
</evidence>
<organism evidence="6 7">
    <name type="scientific">Oryctes borbonicus</name>
    <dbReference type="NCBI Taxonomy" id="1629725"/>
    <lineage>
        <taxon>Eukaryota</taxon>
        <taxon>Metazoa</taxon>
        <taxon>Ecdysozoa</taxon>
        <taxon>Arthropoda</taxon>
        <taxon>Hexapoda</taxon>
        <taxon>Insecta</taxon>
        <taxon>Pterygota</taxon>
        <taxon>Neoptera</taxon>
        <taxon>Endopterygota</taxon>
        <taxon>Coleoptera</taxon>
        <taxon>Polyphaga</taxon>
        <taxon>Scarabaeiformia</taxon>
        <taxon>Scarabaeidae</taxon>
        <taxon>Dynastinae</taxon>
        <taxon>Oryctes</taxon>
    </lineage>
</organism>
<protein>
    <submittedName>
        <fullName evidence="6">AMP-binding protein</fullName>
    </submittedName>
</protein>
<sequence length="350" mass="39010">MPKGVELTNHNLISNITQLDCSQLQITTPPTETHRDCMPALLPMFHIYGFTTTVFYAMKGGTKLITLPKFTPESYLDTIVRHKPNVLMLVPPIVIFLYAHPSVKKEYFKNLTTTVCGAAPLGALDEQKFREKVGRNIRIFQGYGLSEASPVVTMIPKSFQGKHMGSIGHPIPNTSVKIVDINDPQSTHLGPNKTGELLVKGPQVMKGYFNKPEETKNTFSNGWLRTGDLAYYNDDGMFFIADRIKELIKVNAFQVPPAELEDIIRDFPGIADAAVIGIPHPIHGEVPRAYVVAKQGTKLDGNVLMDYVEKKVARHKRLRGGVSVVDNIPKNASGKIMRRQIKQMYEEKGV</sequence>
<dbReference type="Proteomes" id="UP000051574">
    <property type="component" value="Unassembled WGS sequence"/>
</dbReference>